<sequence length="369" mass="41012">MSNLATVIAIVPRLPPAIDGVGDYALNLARQLRKDFNIQTHFIVGNSTWQGAAEIEGFTISQITDNSANILVNVLSNYHSSSPVLLHYVGYGYAKRGCPVWLVDGLQRWKGLYPKSNLVTMFHEISASGPPWTSAFWLSSLQKDLAAQLTKLSDRCITSKQLYANIITEISQGKHNQVAFLPVFSNIGEPDQLPSDLSERQQRLVIFGGVANRARVYNQSQRILDYVCQRLNIQEICDIGTPTGITPSFIGKVPILEIGEQPANKVSDILANSIAGFSDYNPDFLAKSTIFAAYCAYRLLPINAKGSVAIIDGIEAGKHYWVPDINRNDLGDQFNWQTIADNSFDWYQKHNLSRQSSIFVSYLLHGDLN</sequence>
<protein>
    <recommendedName>
        <fullName evidence="3">Glycosyltransferase subfamily 4-like N-terminal domain-containing protein</fullName>
    </recommendedName>
</protein>
<proteinExistence type="predicted"/>
<evidence type="ECO:0000313" key="2">
    <source>
        <dbReference type="Proteomes" id="UP000092093"/>
    </source>
</evidence>
<reference evidence="1 2" key="1">
    <citation type="submission" date="2015-09" db="EMBL/GenBank/DDBJ databases">
        <title>Aphanizomenon flos-aquae WA102.</title>
        <authorList>
            <person name="Driscoll C."/>
        </authorList>
    </citation>
    <scope>NUCLEOTIDE SEQUENCE [LARGE SCALE GENOMIC DNA]</scope>
    <source>
        <strain evidence="1">WA102</strain>
    </source>
</reference>
<dbReference type="Proteomes" id="UP000092093">
    <property type="component" value="Unassembled WGS sequence"/>
</dbReference>
<comment type="caution">
    <text evidence="1">The sequence shown here is derived from an EMBL/GenBank/DDBJ whole genome shotgun (WGS) entry which is preliminary data.</text>
</comment>
<accession>A0A1B7WXC8</accession>
<evidence type="ECO:0000313" key="1">
    <source>
        <dbReference type="EMBL" id="OBQ41722.1"/>
    </source>
</evidence>
<dbReference type="PATRIC" id="fig|1710896.3.peg.5116"/>
<dbReference type="AlphaFoldDB" id="A0A1B7WXC8"/>
<name>A0A1B7WXC8_APHFL</name>
<gene>
    <name evidence="1" type="ORF">AN484_20345</name>
</gene>
<dbReference type="EMBL" id="LJOW01000138">
    <property type="protein sequence ID" value="OBQ41722.1"/>
    <property type="molecule type" value="Genomic_DNA"/>
</dbReference>
<evidence type="ECO:0008006" key="3">
    <source>
        <dbReference type="Google" id="ProtNLM"/>
    </source>
</evidence>
<organism evidence="1 2">
    <name type="scientific">Aphanizomenon flos-aquae WA102</name>
    <dbReference type="NCBI Taxonomy" id="1710896"/>
    <lineage>
        <taxon>Bacteria</taxon>
        <taxon>Bacillati</taxon>
        <taxon>Cyanobacteriota</taxon>
        <taxon>Cyanophyceae</taxon>
        <taxon>Nostocales</taxon>
        <taxon>Aphanizomenonaceae</taxon>
        <taxon>Aphanizomenon</taxon>
    </lineage>
</organism>